<dbReference type="Gramene" id="EFJ18749">
    <property type="protein sequence ID" value="EFJ18749"/>
    <property type="gene ID" value="SELMODRAFT_112442"/>
</dbReference>
<feature type="domain" description="SAC" evidence="1">
    <location>
        <begin position="1"/>
        <end position="139"/>
    </location>
</feature>
<organism evidence="3">
    <name type="scientific">Selaginella moellendorffii</name>
    <name type="common">Spikemoss</name>
    <dbReference type="NCBI Taxonomy" id="88036"/>
    <lineage>
        <taxon>Eukaryota</taxon>
        <taxon>Viridiplantae</taxon>
        <taxon>Streptophyta</taxon>
        <taxon>Embryophyta</taxon>
        <taxon>Tracheophyta</taxon>
        <taxon>Lycopodiopsida</taxon>
        <taxon>Selaginellales</taxon>
        <taxon>Selaginellaceae</taxon>
        <taxon>Selaginella</taxon>
    </lineage>
</organism>
<dbReference type="InParanoid" id="D8SAG2"/>
<sequence length="187" mass="21488">RYVQYDFHRICGHIHFERLSILYDASKEDFSQQQFFLTNPVGEVIQVQQGIIRTNCVDCLDRTNVTQSPFGRKALESQLQQLGVFKSSETIRSSSAFDKKFKNYNMQNALKGDFVRYGKPTVFGLIPDGFNALTRYFFNNFTDGIRQDAMDLVAGRYTVAENKPLPFKLNGLEALAVSRRRCSMLML</sequence>
<dbReference type="AlphaFoldDB" id="D8SAG2"/>
<proteinExistence type="predicted"/>
<dbReference type="PROSITE" id="PS50275">
    <property type="entry name" value="SAC"/>
    <property type="match status" value="1"/>
</dbReference>
<gene>
    <name evidence="2" type="ORF">SELMODRAFT_112442</name>
</gene>
<dbReference type="eggNOG" id="KOG1889">
    <property type="taxonomic scope" value="Eukaryota"/>
</dbReference>
<dbReference type="STRING" id="88036.D8SAG2"/>
<dbReference type="HOGENOM" id="CLU_003016_7_1_1"/>
<protein>
    <recommendedName>
        <fullName evidence="1">SAC domain-containing protein</fullName>
    </recommendedName>
</protein>
<dbReference type="GO" id="GO:0016791">
    <property type="term" value="F:phosphatase activity"/>
    <property type="evidence" value="ECO:0007669"/>
    <property type="project" value="InterPro"/>
</dbReference>
<evidence type="ECO:0000313" key="2">
    <source>
        <dbReference type="EMBL" id="EFJ18749.1"/>
    </source>
</evidence>
<accession>D8SAG2</accession>
<dbReference type="PANTHER" id="PTHR45662:SF2">
    <property type="entry name" value="PHOSPHATIDYLINOSITOL-3-PHOSPHATASE SAC1"/>
    <property type="match status" value="1"/>
</dbReference>
<evidence type="ECO:0000313" key="3">
    <source>
        <dbReference type="Proteomes" id="UP000001514"/>
    </source>
</evidence>
<dbReference type="InterPro" id="IPR002013">
    <property type="entry name" value="SAC_dom"/>
</dbReference>
<dbReference type="PANTHER" id="PTHR45662">
    <property type="entry name" value="PHOSPHATIDYLINOSITIDE PHOSPHATASE SAC1"/>
    <property type="match status" value="1"/>
</dbReference>
<feature type="non-terminal residue" evidence="2">
    <location>
        <position position="1"/>
    </location>
</feature>
<dbReference type="KEGG" id="smo:SELMODRAFT_112442"/>
<reference evidence="2 3" key="1">
    <citation type="journal article" date="2011" name="Science">
        <title>The Selaginella genome identifies genetic changes associated with the evolution of vascular plants.</title>
        <authorList>
            <person name="Banks J.A."/>
            <person name="Nishiyama T."/>
            <person name="Hasebe M."/>
            <person name="Bowman J.L."/>
            <person name="Gribskov M."/>
            <person name="dePamphilis C."/>
            <person name="Albert V.A."/>
            <person name="Aono N."/>
            <person name="Aoyama T."/>
            <person name="Ambrose B.A."/>
            <person name="Ashton N.W."/>
            <person name="Axtell M.J."/>
            <person name="Barker E."/>
            <person name="Barker M.S."/>
            <person name="Bennetzen J.L."/>
            <person name="Bonawitz N.D."/>
            <person name="Chapple C."/>
            <person name="Cheng C."/>
            <person name="Correa L.G."/>
            <person name="Dacre M."/>
            <person name="DeBarry J."/>
            <person name="Dreyer I."/>
            <person name="Elias M."/>
            <person name="Engstrom E.M."/>
            <person name="Estelle M."/>
            <person name="Feng L."/>
            <person name="Finet C."/>
            <person name="Floyd S.K."/>
            <person name="Frommer W.B."/>
            <person name="Fujita T."/>
            <person name="Gramzow L."/>
            <person name="Gutensohn M."/>
            <person name="Harholt J."/>
            <person name="Hattori M."/>
            <person name="Heyl A."/>
            <person name="Hirai T."/>
            <person name="Hiwatashi Y."/>
            <person name="Ishikawa M."/>
            <person name="Iwata M."/>
            <person name="Karol K.G."/>
            <person name="Koehler B."/>
            <person name="Kolukisaoglu U."/>
            <person name="Kubo M."/>
            <person name="Kurata T."/>
            <person name="Lalonde S."/>
            <person name="Li K."/>
            <person name="Li Y."/>
            <person name="Litt A."/>
            <person name="Lyons E."/>
            <person name="Manning G."/>
            <person name="Maruyama T."/>
            <person name="Michael T.P."/>
            <person name="Mikami K."/>
            <person name="Miyazaki S."/>
            <person name="Morinaga S."/>
            <person name="Murata T."/>
            <person name="Mueller-Roeber B."/>
            <person name="Nelson D.R."/>
            <person name="Obara M."/>
            <person name="Oguri Y."/>
            <person name="Olmstead R.G."/>
            <person name="Onodera N."/>
            <person name="Petersen B.L."/>
            <person name="Pils B."/>
            <person name="Prigge M."/>
            <person name="Rensing S.A."/>
            <person name="Riano-Pachon D.M."/>
            <person name="Roberts A.W."/>
            <person name="Sato Y."/>
            <person name="Scheller H.V."/>
            <person name="Schulz B."/>
            <person name="Schulz C."/>
            <person name="Shakirov E.V."/>
            <person name="Shibagaki N."/>
            <person name="Shinohara N."/>
            <person name="Shippen D.E."/>
            <person name="Soerensen I."/>
            <person name="Sotooka R."/>
            <person name="Sugimoto N."/>
            <person name="Sugita M."/>
            <person name="Sumikawa N."/>
            <person name="Tanurdzic M."/>
            <person name="Theissen G."/>
            <person name="Ulvskov P."/>
            <person name="Wakazuki S."/>
            <person name="Weng J.K."/>
            <person name="Willats W.W."/>
            <person name="Wipf D."/>
            <person name="Wolf P.G."/>
            <person name="Yang L."/>
            <person name="Zimmer A.D."/>
            <person name="Zhu Q."/>
            <person name="Mitros T."/>
            <person name="Hellsten U."/>
            <person name="Loque D."/>
            <person name="Otillar R."/>
            <person name="Salamov A."/>
            <person name="Schmutz J."/>
            <person name="Shapiro H."/>
            <person name="Lindquist E."/>
            <person name="Lucas S."/>
            <person name="Rokhsar D."/>
            <person name="Grigoriev I.V."/>
        </authorList>
    </citation>
    <scope>NUCLEOTIDE SEQUENCE [LARGE SCALE GENOMIC DNA]</scope>
</reference>
<dbReference type="EMBL" id="GL377609">
    <property type="protein sequence ID" value="EFJ18749.1"/>
    <property type="molecule type" value="Genomic_DNA"/>
</dbReference>
<keyword evidence="3" id="KW-1185">Reference proteome</keyword>
<dbReference type="Proteomes" id="UP000001514">
    <property type="component" value="Unassembled WGS sequence"/>
</dbReference>
<name>D8SAG2_SELML</name>
<evidence type="ECO:0000259" key="1">
    <source>
        <dbReference type="PROSITE" id="PS50275"/>
    </source>
</evidence>